<feature type="compositionally biased region" description="Low complexity" evidence="1">
    <location>
        <begin position="8"/>
        <end position="25"/>
    </location>
</feature>
<dbReference type="Proteomes" id="UP001268542">
    <property type="component" value="Unassembled WGS sequence"/>
</dbReference>
<reference evidence="3 4" key="1">
    <citation type="submission" date="2023-08" db="EMBL/GenBank/DDBJ databases">
        <title>Nocardioides seae sp. nov., a bacterium isolated from a soil.</title>
        <authorList>
            <person name="Wang X."/>
        </authorList>
    </citation>
    <scope>NUCLEOTIDE SEQUENCE [LARGE SCALE GENOMIC DNA]</scope>
    <source>
        <strain evidence="3 4">YZH12</strain>
    </source>
</reference>
<gene>
    <name evidence="3" type="ORF">RDV89_16795</name>
</gene>
<keyword evidence="2" id="KW-0472">Membrane</keyword>
<keyword evidence="2" id="KW-1133">Transmembrane helix</keyword>
<name>A0ABU3Q128_9ACTN</name>
<organism evidence="3 4">
    <name type="scientific">Nocardioides imazamoxiresistens</name>
    <dbReference type="NCBI Taxonomy" id="3231893"/>
    <lineage>
        <taxon>Bacteria</taxon>
        <taxon>Bacillati</taxon>
        <taxon>Actinomycetota</taxon>
        <taxon>Actinomycetes</taxon>
        <taxon>Propionibacteriales</taxon>
        <taxon>Nocardioidaceae</taxon>
        <taxon>Nocardioides</taxon>
    </lineage>
</organism>
<evidence type="ECO:0008006" key="5">
    <source>
        <dbReference type="Google" id="ProtNLM"/>
    </source>
</evidence>
<comment type="caution">
    <text evidence="3">The sequence shown here is derived from an EMBL/GenBank/DDBJ whole genome shotgun (WGS) entry which is preliminary data.</text>
</comment>
<dbReference type="RefSeq" id="WP_315734793.1">
    <property type="nucleotide sequence ID" value="NZ_JAVYII010000008.1"/>
</dbReference>
<proteinExistence type="predicted"/>
<protein>
    <recommendedName>
        <fullName evidence="5">DUF485 domain-containing protein</fullName>
    </recommendedName>
</protein>
<feature type="transmembrane region" description="Helical" evidence="2">
    <location>
        <begin position="68"/>
        <end position="89"/>
    </location>
</feature>
<dbReference type="EMBL" id="JAVYII010000008">
    <property type="protein sequence ID" value="MDT9594747.1"/>
    <property type="molecule type" value="Genomic_DNA"/>
</dbReference>
<evidence type="ECO:0000256" key="1">
    <source>
        <dbReference type="SAM" id="MobiDB-lite"/>
    </source>
</evidence>
<feature type="transmembrane region" description="Helical" evidence="2">
    <location>
        <begin position="101"/>
        <end position="123"/>
    </location>
</feature>
<keyword evidence="2" id="KW-0812">Transmembrane</keyword>
<feature type="region of interest" description="Disordered" evidence="1">
    <location>
        <begin position="1"/>
        <end position="25"/>
    </location>
</feature>
<sequence>MPAPADPPDAAAGATGPTGPLPPSARVRVVPTARAAVRRPSRTEEIDAGTPLGEAYVRSLLREQLRNGLVAVAVLALTVGSLPAVFYLAPDLAGVRVLGVPLAWAVLAGAVYPFLFVIGWVVVRRAEAVERDFAELVAREAGEPGGGDRR</sequence>
<evidence type="ECO:0000256" key="2">
    <source>
        <dbReference type="SAM" id="Phobius"/>
    </source>
</evidence>
<accession>A0ABU3Q128</accession>
<evidence type="ECO:0000313" key="4">
    <source>
        <dbReference type="Proteomes" id="UP001268542"/>
    </source>
</evidence>
<keyword evidence="4" id="KW-1185">Reference proteome</keyword>
<evidence type="ECO:0000313" key="3">
    <source>
        <dbReference type="EMBL" id="MDT9594747.1"/>
    </source>
</evidence>